<evidence type="ECO:0000256" key="2">
    <source>
        <dbReference type="ARBA" id="ARBA00011152"/>
    </source>
</evidence>
<dbReference type="PANTHER" id="PTHR42701:SF1">
    <property type="entry name" value="IMIDAZOLE GLYCEROL PHOSPHATE SYNTHASE SUBUNIT HISH"/>
    <property type="match status" value="1"/>
</dbReference>
<dbReference type="Gene3D" id="3.40.50.880">
    <property type="match status" value="1"/>
</dbReference>
<dbReference type="CDD" id="cd01748">
    <property type="entry name" value="GATase1_IGP_Synthase"/>
    <property type="match status" value="1"/>
</dbReference>
<feature type="active site" description="Nucleophile" evidence="10 11">
    <location>
        <position position="82"/>
    </location>
</feature>
<keyword evidence="6 10" id="KW-0368">Histidine biosynthesis</keyword>
<dbReference type="GO" id="GO:0004359">
    <property type="term" value="F:glutaminase activity"/>
    <property type="evidence" value="ECO:0007669"/>
    <property type="project" value="UniProtKB-EC"/>
</dbReference>
<evidence type="ECO:0000256" key="11">
    <source>
        <dbReference type="PIRSR" id="PIRSR000495-1"/>
    </source>
</evidence>
<evidence type="ECO:0000256" key="9">
    <source>
        <dbReference type="ARBA" id="ARBA00049534"/>
    </source>
</evidence>
<evidence type="ECO:0000256" key="7">
    <source>
        <dbReference type="ARBA" id="ARBA00023239"/>
    </source>
</evidence>
<feature type="domain" description="Glutamine amidotransferase" evidence="12">
    <location>
        <begin position="7"/>
        <end position="207"/>
    </location>
</feature>
<evidence type="ECO:0000256" key="6">
    <source>
        <dbReference type="ARBA" id="ARBA00023102"/>
    </source>
</evidence>
<dbReference type="Proteomes" id="UP000055136">
    <property type="component" value="Chromosome"/>
</dbReference>
<keyword evidence="7 10" id="KW-0456">Lyase</keyword>
<dbReference type="PANTHER" id="PTHR42701">
    <property type="entry name" value="IMIDAZOLE GLYCEROL PHOSPHATE SYNTHASE SUBUNIT HISH"/>
    <property type="match status" value="1"/>
</dbReference>
<evidence type="ECO:0000256" key="3">
    <source>
        <dbReference type="ARBA" id="ARBA00022605"/>
    </source>
</evidence>
<dbReference type="UniPathway" id="UPA00031">
    <property type="reaction ID" value="UER00010"/>
</dbReference>
<evidence type="ECO:0000256" key="5">
    <source>
        <dbReference type="ARBA" id="ARBA00022962"/>
    </source>
</evidence>
<accession>A0A0S2TC22</accession>
<dbReference type="EC" id="4.3.2.10" evidence="10"/>
<dbReference type="EC" id="3.5.1.2" evidence="10"/>
<comment type="function">
    <text evidence="10">IGPS catalyzes the conversion of PRFAR and glutamine to IGP, AICAR and glutamate. The HisH subunit catalyzes the hydrolysis of glutamine to glutamate and ammonia as part of the synthesis of IGP and AICAR. The resulting ammonia molecule is channeled to the active site of HisF.</text>
</comment>
<reference evidence="13" key="1">
    <citation type="submission" date="2015-10" db="EMBL/GenBank/DDBJ databases">
        <title>Description of Candidatus Tenderia electrophaga gen. nov, sp. nov., an Uncultivated Electroautotroph from a Biocathode Enrichment.</title>
        <authorList>
            <person name="Eddie B.J."/>
            <person name="Malanoski A.P."/>
            <person name="Wang Z."/>
            <person name="Hall R.J."/>
            <person name="Oh S.D."/>
            <person name="Heiner C."/>
            <person name="Lin B."/>
            <person name="Strycharz-Glaven S.M."/>
        </authorList>
    </citation>
    <scope>NUCLEOTIDE SEQUENCE [LARGE SCALE GENOMIC DNA]</scope>
    <source>
        <strain evidence="13">NRL1</strain>
    </source>
</reference>
<dbReference type="GO" id="GO:0005737">
    <property type="term" value="C:cytoplasm"/>
    <property type="evidence" value="ECO:0007669"/>
    <property type="project" value="UniProtKB-SubCell"/>
</dbReference>
<dbReference type="NCBIfam" id="TIGR01855">
    <property type="entry name" value="IMP_synth_hisH"/>
    <property type="match status" value="1"/>
</dbReference>
<dbReference type="InterPro" id="IPR029062">
    <property type="entry name" value="Class_I_gatase-like"/>
</dbReference>
<evidence type="ECO:0000313" key="14">
    <source>
        <dbReference type="Proteomes" id="UP000055136"/>
    </source>
</evidence>
<keyword evidence="10" id="KW-0963">Cytoplasm</keyword>
<dbReference type="PIRSF" id="PIRSF000495">
    <property type="entry name" value="Amidotransf_hisH"/>
    <property type="match status" value="1"/>
</dbReference>
<comment type="subunit">
    <text evidence="2 10">Heterodimer of HisH and HisF.</text>
</comment>
<dbReference type="Pfam" id="PF00117">
    <property type="entry name" value="GATase"/>
    <property type="match status" value="1"/>
</dbReference>
<dbReference type="GO" id="GO:0000107">
    <property type="term" value="F:imidazoleglycerol-phosphate synthase activity"/>
    <property type="evidence" value="ECO:0007669"/>
    <property type="project" value="UniProtKB-UniRule"/>
</dbReference>
<dbReference type="KEGG" id="tee:Tel_05500"/>
<dbReference type="EMBL" id="CP013099">
    <property type="protein sequence ID" value="ALP52644.1"/>
    <property type="molecule type" value="Genomic_DNA"/>
</dbReference>
<sequence>MKPEVTVIDYGVGNLLSVCRALEHLGAAVTLSDSPTTIQQAQRLLLPGVGAFGDGMAGLHERRLVEPIRHAIDNGTPLLGICLGAQLLLDCSEEFGEHRGLGLIPGEVRAIPSSDGDGRPLKVPHVGWADLHSECGHPLLQGLPAASAVYFVHSYQCRPSDQRDLIGYCDFGGHRLTAMIGHGRVIGCQFHPEKSGPVGLQFLHNFLEWSA</sequence>
<keyword evidence="3 10" id="KW-0028">Amino-acid biosynthesis</keyword>
<dbReference type="GO" id="GO:0016829">
    <property type="term" value="F:lyase activity"/>
    <property type="evidence" value="ECO:0007669"/>
    <property type="project" value="UniProtKB-KW"/>
</dbReference>
<dbReference type="PROSITE" id="PS51273">
    <property type="entry name" value="GATASE_TYPE_1"/>
    <property type="match status" value="1"/>
</dbReference>
<feature type="active site" evidence="10 11">
    <location>
        <position position="191"/>
    </location>
</feature>
<evidence type="ECO:0000256" key="4">
    <source>
        <dbReference type="ARBA" id="ARBA00022801"/>
    </source>
</evidence>
<keyword evidence="14" id="KW-1185">Reference proteome</keyword>
<evidence type="ECO:0000256" key="10">
    <source>
        <dbReference type="HAMAP-Rule" id="MF_00278"/>
    </source>
</evidence>
<evidence type="ECO:0000256" key="8">
    <source>
        <dbReference type="ARBA" id="ARBA00047838"/>
    </source>
</evidence>
<organism evidence="13 14">
    <name type="scientific">Candidatus Tenderia electrophaga</name>
    <dbReference type="NCBI Taxonomy" id="1748243"/>
    <lineage>
        <taxon>Bacteria</taxon>
        <taxon>Pseudomonadati</taxon>
        <taxon>Pseudomonadota</taxon>
        <taxon>Gammaproteobacteria</taxon>
        <taxon>Candidatus Tenderiales</taxon>
        <taxon>Candidatus Tenderiaceae</taxon>
        <taxon>Candidatus Tenderia</taxon>
    </lineage>
</organism>
<dbReference type="STRING" id="1748243.Tel_05500"/>
<comment type="subcellular location">
    <subcellularLocation>
        <location evidence="10">Cytoplasm</location>
    </subcellularLocation>
</comment>
<dbReference type="AlphaFoldDB" id="A0A0S2TC22"/>
<dbReference type="HAMAP" id="MF_00278">
    <property type="entry name" value="HisH"/>
    <property type="match status" value="1"/>
</dbReference>
<comment type="catalytic activity">
    <reaction evidence="8 10">
        <text>5-[(5-phospho-1-deoxy-D-ribulos-1-ylimino)methylamino]-1-(5-phospho-beta-D-ribosyl)imidazole-4-carboxamide + L-glutamine = D-erythro-1-(imidazol-4-yl)glycerol 3-phosphate + 5-amino-1-(5-phospho-beta-D-ribosyl)imidazole-4-carboxamide + L-glutamate + H(+)</text>
        <dbReference type="Rhea" id="RHEA:24793"/>
        <dbReference type="ChEBI" id="CHEBI:15378"/>
        <dbReference type="ChEBI" id="CHEBI:29985"/>
        <dbReference type="ChEBI" id="CHEBI:58278"/>
        <dbReference type="ChEBI" id="CHEBI:58359"/>
        <dbReference type="ChEBI" id="CHEBI:58475"/>
        <dbReference type="ChEBI" id="CHEBI:58525"/>
        <dbReference type="EC" id="4.3.2.10"/>
    </reaction>
</comment>
<dbReference type="SUPFAM" id="SSF52317">
    <property type="entry name" value="Class I glutamine amidotransferase-like"/>
    <property type="match status" value="1"/>
</dbReference>
<protein>
    <recommendedName>
        <fullName evidence="10">Imidazole glycerol phosphate synthase subunit HisH</fullName>
        <ecNumber evidence="10">4.3.2.10</ecNumber>
    </recommendedName>
    <alternativeName>
        <fullName evidence="10">IGP synthase glutaminase subunit</fullName>
        <ecNumber evidence="10">3.5.1.2</ecNumber>
    </alternativeName>
    <alternativeName>
        <fullName evidence="10">IGP synthase subunit HisH</fullName>
    </alternativeName>
    <alternativeName>
        <fullName evidence="10">ImGP synthase subunit HisH</fullName>
        <shortName evidence="10">IGPS subunit HisH</shortName>
    </alternativeName>
</protein>
<evidence type="ECO:0000313" key="13">
    <source>
        <dbReference type="EMBL" id="ALP52644.1"/>
    </source>
</evidence>
<comment type="pathway">
    <text evidence="1 10">Amino-acid biosynthesis; L-histidine biosynthesis; L-histidine from 5-phospho-alpha-D-ribose 1-diphosphate: step 5/9.</text>
</comment>
<dbReference type="GO" id="GO:0000105">
    <property type="term" value="P:L-histidine biosynthetic process"/>
    <property type="evidence" value="ECO:0007669"/>
    <property type="project" value="UniProtKB-UniRule"/>
</dbReference>
<dbReference type="InterPro" id="IPR010139">
    <property type="entry name" value="Imidazole-glycPsynth_HisH"/>
</dbReference>
<evidence type="ECO:0000259" key="12">
    <source>
        <dbReference type="Pfam" id="PF00117"/>
    </source>
</evidence>
<comment type="catalytic activity">
    <reaction evidence="9 10">
        <text>L-glutamine + H2O = L-glutamate + NH4(+)</text>
        <dbReference type="Rhea" id="RHEA:15889"/>
        <dbReference type="ChEBI" id="CHEBI:15377"/>
        <dbReference type="ChEBI" id="CHEBI:28938"/>
        <dbReference type="ChEBI" id="CHEBI:29985"/>
        <dbReference type="ChEBI" id="CHEBI:58359"/>
        <dbReference type="EC" id="3.5.1.2"/>
    </reaction>
</comment>
<keyword evidence="4 10" id="KW-0378">Hydrolase</keyword>
<proteinExistence type="inferred from homology"/>
<keyword evidence="5 10" id="KW-0315">Glutamine amidotransferase</keyword>
<feature type="active site" evidence="10 11">
    <location>
        <position position="193"/>
    </location>
</feature>
<evidence type="ECO:0000256" key="1">
    <source>
        <dbReference type="ARBA" id="ARBA00005091"/>
    </source>
</evidence>
<gene>
    <name evidence="10" type="primary">hisH</name>
    <name evidence="13" type="ORF">Tel_05500</name>
</gene>
<name>A0A0S2TC22_9GAMM</name>
<dbReference type="InterPro" id="IPR017926">
    <property type="entry name" value="GATASE"/>
</dbReference>